<dbReference type="Proteomes" id="UP001161247">
    <property type="component" value="Chromosome 8"/>
</dbReference>
<dbReference type="GO" id="GO:0003676">
    <property type="term" value="F:nucleic acid binding"/>
    <property type="evidence" value="ECO:0007669"/>
    <property type="project" value="InterPro"/>
</dbReference>
<name>A0AAV1E5L1_OLDCO</name>
<gene>
    <name evidence="3" type="ORF">OLC1_LOCUS21916</name>
</gene>
<dbReference type="GO" id="GO:0004523">
    <property type="term" value="F:RNA-DNA hybrid ribonuclease activity"/>
    <property type="evidence" value="ECO:0007669"/>
    <property type="project" value="InterPro"/>
</dbReference>
<evidence type="ECO:0000313" key="3">
    <source>
        <dbReference type="EMBL" id="CAI9115377.1"/>
    </source>
</evidence>
<dbReference type="InterPro" id="IPR053151">
    <property type="entry name" value="RNase_H-like"/>
</dbReference>
<dbReference type="InterPro" id="IPR044730">
    <property type="entry name" value="RNase_H-like_dom_plant"/>
</dbReference>
<dbReference type="CDD" id="cd06222">
    <property type="entry name" value="RNase_H_like"/>
    <property type="match status" value="1"/>
</dbReference>
<dbReference type="PANTHER" id="PTHR47723">
    <property type="entry name" value="OS05G0353850 PROTEIN"/>
    <property type="match status" value="1"/>
</dbReference>
<evidence type="ECO:0000256" key="1">
    <source>
        <dbReference type="SAM" id="MobiDB-lite"/>
    </source>
</evidence>
<evidence type="ECO:0000313" key="4">
    <source>
        <dbReference type="Proteomes" id="UP001161247"/>
    </source>
</evidence>
<dbReference type="InterPro" id="IPR012337">
    <property type="entry name" value="RNaseH-like_sf"/>
</dbReference>
<dbReference type="InterPro" id="IPR002156">
    <property type="entry name" value="RNaseH_domain"/>
</dbReference>
<feature type="region of interest" description="Disordered" evidence="1">
    <location>
        <begin position="586"/>
        <end position="627"/>
    </location>
</feature>
<proteinExistence type="predicted"/>
<dbReference type="InterPro" id="IPR036397">
    <property type="entry name" value="RNaseH_sf"/>
</dbReference>
<dbReference type="AlphaFoldDB" id="A0AAV1E5L1"/>
<evidence type="ECO:0000259" key="2">
    <source>
        <dbReference type="Pfam" id="PF13456"/>
    </source>
</evidence>
<dbReference type="Pfam" id="PF13456">
    <property type="entry name" value="RVT_3"/>
    <property type="match status" value="1"/>
</dbReference>
<dbReference type="SUPFAM" id="SSF53098">
    <property type="entry name" value="Ribonuclease H-like"/>
    <property type="match status" value="1"/>
</dbReference>
<feature type="domain" description="RNase H type-1" evidence="2">
    <location>
        <begin position="244"/>
        <end position="309"/>
    </location>
</feature>
<dbReference type="Gene3D" id="3.30.420.10">
    <property type="entry name" value="Ribonuclease H-like superfamily/Ribonuclease H"/>
    <property type="match status" value="1"/>
</dbReference>
<reference evidence="3" key="1">
    <citation type="submission" date="2023-03" db="EMBL/GenBank/DDBJ databases">
        <authorList>
            <person name="Julca I."/>
        </authorList>
    </citation>
    <scope>NUCLEOTIDE SEQUENCE</scope>
</reference>
<protein>
    <submittedName>
        <fullName evidence="3">OLC1v1016267C1</fullName>
    </submittedName>
</protein>
<dbReference type="PANTHER" id="PTHR47723:SF19">
    <property type="entry name" value="POLYNUCLEOTIDYL TRANSFERASE, RIBONUCLEASE H-LIKE SUPERFAMILY PROTEIN"/>
    <property type="match status" value="1"/>
</dbReference>
<keyword evidence="4" id="KW-1185">Reference proteome</keyword>
<dbReference type="EMBL" id="OX459125">
    <property type="protein sequence ID" value="CAI9115377.1"/>
    <property type="molecule type" value="Genomic_DNA"/>
</dbReference>
<accession>A0AAV1E5L1</accession>
<organism evidence="3 4">
    <name type="scientific">Oldenlandia corymbosa var. corymbosa</name>
    <dbReference type="NCBI Taxonomy" id="529605"/>
    <lineage>
        <taxon>Eukaryota</taxon>
        <taxon>Viridiplantae</taxon>
        <taxon>Streptophyta</taxon>
        <taxon>Embryophyta</taxon>
        <taxon>Tracheophyta</taxon>
        <taxon>Spermatophyta</taxon>
        <taxon>Magnoliopsida</taxon>
        <taxon>eudicotyledons</taxon>
        <taxon>Gunneridae</taxon>
        <taxon>Pentapetalae</taxon>
        <taxon>asterids</taxon>
        <taxon>lamiids</taxon>
        <taxon>Gentianales</taxon>
        <taxon>Rubiaceae</taxon>
        <taxon>Rubioideae</taxon>
        <taxon>Spermacoceae</taxon>
        <taxon>Hedyotis-Oldenlandia complex</taxon>
        <taxon>Oldenlandia</taxon>
    </lineage>
</organism>
<sequence length="627" mass="71659">MKVAEEASQGSKVLVRGGDRSLWFENWTSTGVIWNDLNENPSIPDLTIKDFINNKFLYLHELQDLLPLDVLRTLEHFDETLVPGCDLLIWQHSSSGSFTFKSAYLRLRKRGLEDYFSKNYWHKLIPLEEVNLLVVLNNWWNRGSFSSDLKALIKIILSLILWEIWKMRNKMLFEGEKFNREKVILATKVHICNVLMTHDLQAQNVEERNWIENNFGFQLQKVRMKTCMAVRWKASKGSDYVFNIDGSLINSDSGYGFCIRKRNGSSVYGESGYLGRGDSFDAEVYGVLFGVQKCCQLGLEKVDIQTDNKDEEFAEKDDVVDCVKGMSLANDMIINVVSGKRKNGVLMRCFKGGKVKGSLEDCEKYVSTDSKTQITGCKFKVYVHSVSGRWRIYVYPANGYKKYNPIFRYKLEYSRQKIGTHYCGFPLNRLKCQVSHTCSEKLNTEWLKTQEWKKEVNDRCDHVVYWTCRIPCVCALKKAADAGTSITLKHIHPFWATVNIGEQAATGGSTDVDDDVLYTTQLMEELNECPKAVRRTTNRAFHDIMHLDQCGFKQPEEVKRRKGRPKGAKSKIKATLNVWDYRDDTLGKSTTVTSDSSKKRPSSSGGRKNASTGPPCRKKSVVYGGVD</sequence>